<name>Q210S8_RHOPB</name>
<protein>
    <submittedName>
        <fullName evidence="1">Uncharacterized protein</fullName>
    </submittedName>
</protein>
<dbReference type="KEGG" id="rpc:RPC_3569"/>
<evidence type="ECO:0000313" key="1">
    <source>
        <dbReference type="EMBL" id="ABD89108.1"/>
    </source>
</evidence>
<organism evidence="1">
    <name type="scientific">Rhodopseudomonas palustris (strain BisB18)</name>
    <dbReference type="NCBI Taxonomy" id="316056"/>
    <lineage>
        <taxon>Bacteria</taxon>
        <taxon>Pseudomonadati</taxon>
        <taxon>Pseudomonadota</taxon>
        <taxon>Alphaproteobacteria</taxon>
        <taxon>Hyphomicrobiales</taxon>
        <taxon>Nitrobacteraceae</taxon>
        <taxon>Rhodopseudomonas</taxon>
    </lineage>
</organism>
<gene>
    <name evidence="1" type="ordered locus">RPC_3569</name>
</gene>
<accession>Q210S8</accession>
<proteinExistence type="predicted"/>
<reference evidence="1" key="1">
    <citation type="submission" date="2006-03" db="EMBL/GenBank/DDBJ databases">
        <title>Complete sequence of Rhodopseudomonas palustris BisB18.</title>
        <authorList>
            <consortium name="US DOE Joint Genome Institute"/>
            <person name="Copeland A."/>
            <person name="Lucas S."/>
            <person name="Lapidus A."/>
            <person name="Barry K."/>
            <person name="Detter J.C."/>
            <person name="Glavina del Rio T."/>
            <person name="Hammon N."/>
            <person name="Israni S."/>
            <person name="Dalin E."/>
            <person name="Tice H."/>
            <person name="Pitluck S."/>
            <person name="Chain P."/>
            <person name="Malfatti S."/>
            <person name="Shin M."/>
            <person name="Vergez L."/>
            <person name="Schmutz J."/>
            <person name="Larimer F."/>
            <person name="Land M."/>
            <person name="Hauser L."/>
            <person name="Pelletier D.A."/>
            <person name="Kyrpides N."/>
            <person name="Anderson I."/>
            <person name="Oda Y."/>
            <person name="Harwood C.S."/>
            <person name="Richardson P."/>
        </authorList>
    </citation>
    <scope>NUCLEOTIDE SEQUENCE [LARGE SCALE GENOMIC DNA]</scope>
    <source>
        <strain evidence="1">BisB18</strain>
    </source>
</reference>
<dbReference type="AlphaFoldDB" id="Q210S8"/>
<dbReference type="HOGENOM" id="CLU_2556069_0_0_5"/>
<dbReference type="EMBL" id="CP000301">
    <property type="protein sequence ID" value="ABD89108.1"/>
    <property type="molecule type" value="Genomic_DNA"/>
</dbReference>
<sequence length="82" mass="9521">MIWHSRWHFLRQGWKPEGGRTALAGLQRSRQPGPQGYAIEARLFQGGKTVCHQRKCLELLIFIDLLFSNRRAAMATQTRKSR</sequence>